<proteinExistence type="predicted"/>
<reference evidence="1" key="1">
    <citation type="submission" date="2014-09" db="EMBL/GenBank/DDBJ databases">
        <authorList>
            <person name="Magalhaes I.L.F."/>
            <person name="Oliveira U."/>
            <person name="Santos F.R."/>
            <person name="Vidigal T.H.D.A."/>
            <person name="Brescovit A.D."/>
            <person name="Santos A.J."/>
        </authorList>
    </citation>
    <scope>NUCLEOTIDE SEQUENCE</scope>
    <source>
        <tissue evidence="1">Shoot tissue taken approximately 20 cm above the soil surface</tissue>
    </source>
</reference>
<dbReference type="AlphaFoldDB" id="A0A0A9CFW8"/>
<dbReference type="EMBL" id="GBRH01225615">
    <property type="protein sequence ID" value="JAD72280.1"/>
    <property type="molecule type" value="Transcribed_RNA"/>
</dbReference>
<protein>
    <submittedName>
        <fullName evidence="1">Uncharacterized protein</fullName>
    </submittedName>
</protein>
<reference evidence="1" key="2">
    <citation type="journal article" date="2015" name="Data Brief">
        <title>Shoot transcriptome of the giant reed, Arundo donax.</title>
        <authorList>
            <person name="Barrero R.A."/>
            <person name="Guerrero F.D."/>
            <person name="Moolhuijzen P."/>
            <person name="Goolsby J.A."/>
            <person name="Tidwell J."/>
            <person name="Bellgard S.E."/>
            <person name="Bellgard M.I."/>
        </authorList>
    </citation>
    <scope>NUCLEOTIDE SEQUENCE</scope>
    <source>
        <tissue evidence="1">Shoot tissue taken approximately 20 cm above the soil surface</tissue>
    </source>
</reference>
<name>A0A0A9CFW8_ARUDO</name>
<evidence type="ECO:0000313" key="1">
    <source>
        <dbReference type="EMBL" id="JAD72280.1"/>
    </source>
</evidence>
<accession>A0A0A9CFW8</accession>
<organism evidence="1">
    <name type="scientific">Arundo donax</name>
    <name type="common">Giant reed</name>
    <name type="synonym">Donax arundinaceus</name>
    <dbReference type="NCBI Taxonomy" id="35708"/>
    <lineage>
        <taxon>Eukaryota</taxon>
        <taxon>Viridiplantae</taxon>
        <taxon>Streptophyta</taxon>
        <taxon>Embryophyta</taxon>
        <taxon>Tracheophyta</taxon>
        <taxon>Spermatophyta</taxon>
        <taxon>Magnoliopsida</taxon>
        <taxon>Liliopsida</taxon>
        <taxon>Poales</taxon>
        <taxon>Poaceae</taxon>
        <taxon>PACMAD clade</taxon>
        <taxon>Arundinoideae</taxon>
        <taxon>Arundineae</taxon>
        <taxon>Arundo</taxon>
    </lineage>
</organism>
<sequence>MFYVRELTGTLSPGGHFHSNHVTQCVIGEMPVWITLARRMVQLYTYMALAVATSRRCG</sequence>